<sequence>MKDVQIESGWKEVLREEFEKPYFSNLREWVRDQYKSATVYPPAKLIFNAFDSCPFDKVKVVILGQDPYHGPGQAHGLCFSVNDGVPFPPSLQNIFKEIADDLQKPIPKSGNLTHWANQGVLLLNATLTVQKDKAGSHQNKGWEEFTDAAIKILAEKKSNIVFLLWGSFAQKKEVLIPPNKHLILKSAHPSPLSAYRGFLGNKHFSKTNEYLQSQGKEPIDW</sequence>
<evidence type="ECO:0000313" key="14">
    <source>
        <dbReference type="EMBL" id="TGK92595.1"/>
    </source>
</evidence>
<dbReference type="EMBL" id="RQFL01000014">
    <property type="protein sequence ID" value="TGK92595.1"/>
    <property type="molecule type" value="Genomic_DNA"/>
</dbReference>
<dbReference type="Pfam" id="PF03167">
    <property type="entry name" value="UDG"/>
    <property type="match status" value="1"/>
</dbReference>
<organism evidence="13 15">
    <name type="scientific">Leptospira bourretii</name>
    <dbReference type="NCBI Taxonomy" id="2484962"/>
    <lineage>
        <taxon>Bacteria</taxon>
        <taxon>Pseudomonadati</taxon>
        <taxon>Spirochaetota</taxon>
        <taxon>Spirochaetia</taxon>
        <taxon>Leptospirales</taxon>
        <taxon>Leptospiraceae</taxon>
        <taxon>Leptospira</taxon>
    </lineage>
</organism>
<accession>A0A4R9IPK6</accession>
<evidence type="ECO:0000256" key="4">
    <source>
        <dbReference type="ARBA" id="ARBA00012030"/>
    </source>
</evidence>
<comment type="similarity">
    <text evidence="3 9 11">Belongs to the uracil-DNA glycosylase (UDG) superfamily. UNG family.</text>
</comment>
<dbReference type="PANTHER" id="PTHR11264">
    <property type="entry name" value="URACIL-DNA GLYCOSYLASE"/>
    <property type="match status" value="1"/>
</dbReference>
<evidence type="ECO:0000256" key="3">
    <source>
        <dbReference type="ARBA" id="ARBA00008184"/>
    </source>
</evidence>
<evidence type="ECO:0000256" key="2">
    <source>
        <dbReference type="ARBA" id="ARBA00002631"/>
    </source>
</evidence>
<name>A0A4R9IPK6_9LEPT</name>
<dbReference type="HAMAP" id="MF_00148">
    <property type="entry name" value="UDG"/>
    <property type="match status" value="1"/>
</dbReference>
<protein>
    <recommendedName>
        <fullName evidence="5 9">Uracil-DNA glycosylase</fullName>
        <shortName evidence="9">UDG</shortName>
        <ecNumber evidence="4 9">3.2.2.27</ecNumber>
    </recommendedName>
</protein>
<evidence type="ECO:0000256" key="5">
    <source>
        <dbReference type="ARBA" id="ARBA00018429"/>
    </source>
</evidence>
<gene>
    <name evidence="9" type="primary">ung</name>
    <name evidence="13" type="ORF">EHQ23_12585</name>
    <name evidence="14" type="ORF">EHQ26_08305</name>
</gene>
<comment type="caution">
    <text evidence="13">The sequence shown here is derived from an EMBL/GenBank/DDBJ whole genome shotgun (WGS) entry which is preliminary data.</text>
</comment>
<dbReference type="RefSeq" id="WP_135749234.1">
    <property type="nucleotide sequence ID" value="NZ_RQFL01000014.1"/>
</dbReference>
<reference evidence="14" key="1">
    <citation type="submission" date="2018-10" db="EMBL/GenBank/DDBJ databases">
        <authorList>
            <person name="Vincent A.T."/>
            <person name="Schiettekatte O."/>
            <person name="Bourhy P."/>
            <person name="Veyrier F.J."/>
            <person name="Picardeau M."/>
        </authorList>
    </citation>
    <scope>NUCLEOTIDE SEQUENCE</scope>
    <source>
        <strain evidence="14">201800281</strain>
    </source>
</reference>
<dbReference type="EC" id="3.2.2.27" evidence="4 9"/>
<dbReference type="CDD" id="cd10027">
    <property type="entry name" value="UDG-F1-like"/>
    <property type="match status" value="1"/>
</dbReference>
<keyword evidence="16" id="KW-1185">Reference proteome</keyword>
<evidence type="ECO:0000256" key="7">
    <source>
        <dbReference type="ARBA" id="ARBA00022801"/>
    </source>
</evidence>
<dbReference type="PANTHER" id="PTHR11264:SF0">
    <property type="entry name" value="URACIL-DNA GLYCOSYLASE"/>
    <property type="match status" value="1"/>
</dbReference>
<evidence type="ECO:0000313" key="13">
    <source>
        <dbReference type="EMBL" id="TGK85481.1"/>
    </source>
</evidence>
<dbReference type="OrthoDB" id="9804372at2"/>
<comment type="subcellular location">
    <subcellularLocation>
        <location evidence="9">Cytoplasm</location>
    </subcellularLocation>
</comment>
<evidence type="ECO:0000313" key="15">
    <source>
        <dbReference type="Proteomes" id="UP000297394"/>
    </source>
</evidence>
<keyword evidence="6 9" id="KW-0227">DNA damage</keyword>
<evidence type="ECO:0000256" key="1">
    <source>
        <dbReference type="ARBA" id="ARBA00001400"/>
    </source>
</evidence>
<dbReference type="SMART" id="SM00986">
    <property type="entry name" value="UDG"/>
    <property type="match status" value="1"/>
</dbReference>
<dbReference type="NCBIfam" id="TIGR00628">
    <property type="entry name" value="ung"/>
    <property type="match status" value="1"/>
</dbReference>
<dbReference type="InterPro" id="IPR005122">
    <property type="entry name" value="Uracil-DNA_glycosylase-like"/>
</dbReference>
<dbReference type="Proteomes" id="UP000297918">
    <property type="component" value="Unassembled WGS sequence"/>
</dbReference>
<dbReference type="PROSITE" id="PS00130">
    <property type="entry name" value="U_DNA_GLYCOSYLASE"/>
    <property type="match status" value="1"/>
</dbReference>
<dbReference type="NCBIfam" id="NF003589">
    <property type="entry name" value="PRK05254.1-2"/>
    <property type="match status" value="1"/>
</dbReference>
<evidence type="ECO:0000256" key="10">
    <source>
        <dbReference type="PROSITE-ProRule" id="PRU10072"/>
    </source>
</evidence>
<evidence type="ECO:0000256" key="11">
    <source>
        <dbReference type="RuleBase" id="RU003780"/>
    </source>
</evidence>
<dbReference type="InterPro" id="IPR002043">
    <property type="entry name" value="UDG_fam1"/>
</dbReference>
<dbReference type="Gene3D" id="3.40.470.10">
    <property type="entry name" value="Uracil-DNA glycosylase-like domain"/>
    <property type="match status" value="1"/>
</dbReference>
<feature type="active site" description="Proton acceptor" evidence="9 10">
    <location>
        <position position="66"/>
    </location>
</feature>
<dbReference type="GO" id="GO:0004844">
    <property type="term" value="F:uracil DNA N-glycosylase activity"/>
    <property type="evidence" value="ECO:0007669"/>
    <property type="project" value="UniProtKB-UniRule"/>
</dbReference>
<dbReference type="EMBL" id="RQFM01000022">
    <property type="protein sequence ID" value="TGK85481.1"/>
    <property type="molecule type" value="Genomic_DNA"/>
</dbReference>
<dbReference type="AlphaFoldDB" id="A0A4R9IPK6"/>
<keyword evidence="9" id="KW-0963">Cytoplasm</keyword>
<dbReference type="Proteomes" id="UP000297394">
    <property type="component" value="Unassembled WGS sequence"/>
</dbReference>
<dbReference type="SMART" id="SM00987">
    <property type="entry name" value="UreE_C"/>
    <property type="match status" value="1"/>
</dbReference>
<feature type="domain" description="Uracil-DNA glycosylase-like" evidence="12">
    <location>
        <begin position="51"/>
        <end position="211"/>
    </location>
</feature>
<dbReference type="NCBIfam" id="NF003588">
    <property type="entry name" value="PRK05254.1-1"/>
    <property type="match status" value="1"/>
</dbReference>
<dbReference type="SUPFAM" id="SSF52141">
    <property type="entry name" value="Uracil-DNA glycosylase-like"/>
    <property type="match status" value="1"/>
</dbReference>
<comment type="function">
    <text evidence="2 9 11">Excises uracil residues from the DNA which can arise as a result of misincorporation of dUMP residues by DNA polymerase or due to deamination of cytosine.</text>
</comment>
<evidence type="ECO:0000256" key="8">
    <source>
        <dbReference type="ARBA" id="ARBA00023204"/>
    </source>
</evidence>
<dbReference type="FunFam" id="3.40.470.10:FF:000001">
    <property type="entry name" value="Uracil-DNA glycosylase"/>
    <property type="match status" value="1"/>
</dbReference>
<evidence type="ECO:0000313" key="16">
    <source>
        <dbReference type="Proteomes" id="UP000297918"/>
    </source>
</evidence>
<keyword evidence="7 9" id="KW-0378">Hydrolase</keyword>
<dbReference type="GO" id="GO:0005737">
    <property type="term" value="C:cytoplasm"/>
    <property type="evidence" value="ECO:0007669"/>
    <property type="project" value="UniProtKB-SubCell"/>
</dbReference>
<dbReference type="InterPro" id="IPR018085">
    <property type="entry name" value="Ura-DNA_Glyclase_AS"/>
</dbReference>
<dbReference type="GO" id="GO:0097510">
    <property type="term" value="P:base-excision repair, AP site formation via deaminated base removal"/>
    <property type="evidence" value="ECO:0007669"/>
    <property type="project" value="TreeGrafter"/>
</dbReference>
<evidence type="ECO:0000256" key="6">
    <source>
        <dbReference type="ARBA" id="ARBA00022763"/>
    </source>
</evidence>
<dbReference type="NCBIfam" id="NF003592">
    <property type="entry name" value="PRK05254.1-5"/>
    <property type="match status" value="1"/>
</dbReference>
<proteinExistence type="inferred from homology"/>
<dbReference type="NCBIfam" id="NF003591">
    <property type="entry name" value="PRK05254.1-4"/>
    <property type="match status" value="1"/>
</dbReference>
<keyword evidence="13" id="KW-0326">Glycosidase</keyword>
<evidence type="ECO:0000259" key="12">
    <source>
        <dbReference type="SMART" id="SM00986"/>
    </source>
</evidence>
<dbReference type="InterPro" id="IPR036895">
    <property type="entry name" value="Uracil-DNA_glycosylase-like_sf"/>
</dbReference>
<keyword evidence="8 9" id="KW-0234">DNA repair</keyword>
<evidence type="ECO:0000256" key="9">
    <source>
        <dbReference type="HAMAP-Rule" id="MF_00148"/>
    </source>
</evidence>
<reference evidence="15 16" key="2">
    <citation type="journal article" date="2019" name="PLoS Negl. Trop. Dis.">
        <title>Revisiting the worldwide diversity of Leptospira species in the environment.</title>
        <authorList>
            <person name="Vincent A.T."/>
            <person name="Schiettekatte O."/>
            <person name="Bourhy P."/>
            <person name="Veyrier F.J."/>
            <person name="Picardeau M."/>
        </authorList>
    </citation>
    <scope>NUCLEOTIDE SEQUENCE [LARGE SCALE GENOMIC DNA]</scope>
    <source>
        <strain evidence="13 15">201800280</strain>
        <strain evidence="16">201800281</strain>
    </source>
</reference>
<comment type="catalytic activity">
    <reaction evidence="1 9 11">
        <text>Hydrolyzes single-stranded DNA or mismatched double-stranded DNA and polynucleotides, releasing free uracil.</text>
        <dbReference type="EC" id="3.2.2.27"/>
    </reaction>
</comment>